<accession>A0ABN2MQG7</accession>
<dbReference type="SUPFAM" id="SSF142906">
    <property type="entry name" value="YjbR-like"/>
    <property type="match status" value="1"/>
</dbReference>
<keyword evidence="1" id="KW-0238">DNA-binding</keyword>
<proteinExistence type="predicted"/>
<dbReference type="Pfam" id="PF04237">
    <property type="entry name" value="YjbR"/>
    <property type="match status" value="1"/>
</dbReference>
<organism evidence="1 2">
    <name type="scientific">Pseudonocardia ailaonensis</name>
    <dbReference type="NCBI Taxonomy" id="367279"/>
    <lineage>
        <taxon>Bacteria</taxon>
        <taxon>Bacillati</taxon>
        <taxon>Actinomycetota</taxon>
        <taxon>Actinomycetes</taxon>
        <taxon>Pseudonocardiales</taxon>
        <taxon>Pseudonocardiaceae</taxon>
        <taxon>Pseudonocardia</taxon>
    </lineage>
</organism>
<keyword evidence="2" id="KW-1185">Reference proteome</keyword>
<dbReference type="GO" id="GO:0003677">
    <property type="term" value="F:DNA binding"/>
    <property type="evidence" value="ECO:0007669"/>
    <property type="project" value="UniProtKB-KW"/>
</dbReference>
<sequence length="121" mass="13425">MSAVDRLRGICLALPEASEKVSHGEPTWFVRKVFVSLSDHHHDDRVGFWCAAPPGVQEELVAADPVRFFRPPYVGHRGWLGVYLDVPLSEEDWTEIGGIVRDAYLCVAPKKLAAQVRDSGA</sequence>
<reference evidence="1 2" key="1">
    <citation type="journal article" date="2019" name="Int. J. Syst. Evol. Microbiol.">
        <title>The Global Catalogue of Microorganisms (GCM) 10K type strain sequencing project: providing services to taxonomists for standard genome sequencing and annotation.</title>
        <authorList>
            <consortium name="The Broad Institute Genomics Platform"/>
            <consortium name="The Broad Institute Genome Sequencing Center for Infectious Disease"/>
            <person name="Wu L."/>
            <person name="Ma J."/>
        </authorList>
    </citation>
    <scope>NUCLEOTIDE SEQUENCE [LARGE SCALE GENOMIC DNA]</scope>
    <source>
        <strain evidence="1 2">JCM 16009</strain>
    </source>
</reference>
<dbReference type="InterPro" id="IPR058532">
    <property type="entry name" value="YjbR/MT2646/Rv2570-like"/>
</dbReference>
<name>A0ABN2MQG7_9PSEU</name>
<dbReference type="Proteomes" id="UP001500449">
    <property type="component" value="Unassembled WGS sequence"/>
</dbReference>
<gene>
    <name evidence="1" type="ORF">GCM10009836_10070</name>
</gene>
<comment type="caution">
    <text evidence="1">The sequence shown here is derived from an EMBL/GenBank/DDBJ whole genome shotgun (WGS) entry which is preliminary data.</text>
</comment>
<evidence type="ECO:0000313" key="1">
    <source>
        <dbReference type="EMBL" id="GAA1833932.1"/>
    </source>
</evidence>
<dbReference type="RefSeq" id="WP_344412806.1">
    <property type="nucleotide sequence ID" value="NZ_BAAAQK010000003.1"/>
</dbReference>
<dbReference type="EMBL" id="BAAAQK010000003">
    <property type="protein sequence ID" value="GAA1833932.1"/>
    <property type="molecule type" value="Genomic_DNA"/>
</dbReference>
<dbReference type="InterPro" id="IPR038056">
    <property type="entry name" value="YjbR-like_sf"/>
</dbReference>
<protein>
    <submittedName>
        <fullName evidence="1">MmcQ/YjbR family DNA-binding protein</fullName>
    </submittedName>
</protein>
<evidence type="ECO:0000313" key="2">
    <source>
        <dbReference type="Proteomes" id="UP001500449"/>
    </source>
</evidence>
<dbReference type="Gene3D" id="3.90.1150.30">
    <property type="match status" value="1"/>
</dbReference>